<dbReference type="EMBL" id="BCNO01000001">
    <property type="protein sequence ID" value="GAQ93980.1"/>
    <property type="molecule type" value="Genomic_DNA"/>
</dbReference>
<dbReference type="Pfam" id="PF03065">
    <property type="entry name" value="Glyco_hydro_57"/>
    <property type="match status" value="1"/>
</dbReference>
<dbReference type="InterPro" id="IPR052046">
    <property type="entry name" value="GH57_Enzymes"/>
</dbReference>
<evidence type="ECO:0000256" key="1">
    <source>
        <dbReference type="ARBA" id="ARBA00006821"/>
    </source>
</evidence>
<name>A0A0U9HLM9_9BACT</name>
<protein>
    <submittedName>
        <fullName evidence="5">Alpha-amylase/alpha-mannosidase</fullName>
    </submittedName>
</protein>
<dbReference type="AlphaFoldDB" id="A0A0U9HLM9"/>
<evidence type="ECO:0000256" key="3">
    <source>
        <dbReference type="RuleBase" id="RU361196"/>
    </source>
</evidence>
<comment type="caution">
    <text evidence="5">The sequence shown here is derived from an EMBL/GenBank/DDBJ whole genome shotgun (WGS) entry which is preliminary data.</text>
</comment>
<feature type="domain" description="Glycoside hydrolase family 57 N-terminal" evidence="4">
    <location>
        <begin position="6"/>
        <end position="413"/>
    </location>
</feature>
<accession>A0A0U9HLM9</accession>
<evidence type="ECO:0000313" key="5">
    <source>
        <dbReference type="EMBL" id="GAQ93980.1"/>
    </source>
</evidence>
<keyword evidence="2 3" id="KW-0119">Carbohydrate metabolism</keyword>
<dbReference type="OrthoDB" id="9759321at2"/>
<gene>
    <name evidence="5" type="ORF">TAGGR_1145</name>
</gene>
<dbReference type="GO" id="GO:0005975">
    <property type="term" value="P:carbohydrate metabolic process"/>
    <property type="evidence" value="ECO:0007669"/>
    <property type="project" value="InterPro"/>
</dbReference>
<dbReference type="InterPro" id="IPR004300">
    <property type="entry name" value="Glyco_hydro_57_N"/>
</dbReference>
<organism evidence="5 6">
    <name type="scientific">Thermodesulfovibrio aggregans</name>
    <dbReference type="NCBI Taxonomy" id="86166"/>
    <lineage>
        <taxon>Bacteria</taxon>
        <taxon>Pseudomonadati</taxon>
        <taxon>Nitrospirota</taxon>
        <taxon>Thermodesulfovibrionia</taxon>
        <taxon>Thermodesulfovibrionales</taxon>
        <taxon>Thermodesulfovibrionaceae</taxon>
        <taxon>Thermodesulfovibrio</taxon>
    </lineage>
</organism>
<dbReference type="GO" id="GO:0003824">
    <property type="term" value="F:catalytic activity"/>
    <property type="evidence" value="ECO:0007669"/>
    <property type="project" value="InterPro"/>
</dbReference>
<dbReference type="PANTHER" id="PTHR36306:SF1">
    <property type="entry name" value="ALPHA-AMYLASE-RELATED"/>
    <property type="match status" value="1"/>
</dbReference>
<dbReference type="InterPro" id="IPR027291">
    <property type="entry name" value="Glyco_hydro_38_N_sf"/>
</dbReference>
<dbReference type="Proteomes" id="UP000054976">
    <property type="component" value="Unassembled WGS sequence"/>
</dbReference>
<proteinExistence type="inferred from homology"/>
<dbReference type="Gene3D" id="3.20.110.10">
    <property type="entry name" value="Glycoside hydrolase 38, N terminal domain"/>
    <property type="match status" value="2"/>
</dbReference>
<evidence type="ECO:0000259" key="4">
    <source>
        <dbReference type="Pfam" id="PF03065"/>
    </source>
</evidence>
<comment type="similarity">
    <text evidence="1 3">Belongs to the glycosyl hydrolase 57 family.</text>
</comment>
<reference evidence="6" key="1">
    <citation type="submission" date="2016-01" db="EMBL/GenBank/DDBJ databases">
        <title>Draft genome sequence of Thermodesulfovibrio aggregans strain TGE-P1.</title>
        <authorList>
            <person name="Sekiguchi Y."/>
            <person name="Ohashi A."/>
            <person name="Matsuura N."/>
            <person name="Tourlousse M.D."/>
        </authorList>
    </citation>
    <scope>NUCLEOTIDE SEQUENCE [LARGE SCALE GENOMIC DNA]</scope>
    <source>
        <strain evidence="6">TGE-P1</strain>
    </source>
</reference>
<keyword evidence="6" id="KW-1185">Reference proteome</keyword>
<dbReference type="CDD" id="cd10796">
    <property type="entry name" value="GH57N_APU"/>
    <property type="match status" value="1"/>
</dbReference>
<dbReference type="SUPFAM" id="SSF88713">
    <property type="entry name" value="Glycoside hydrolase/deacetylase"/>
    <property type="match status" value="1"/>
</dbReference>
<dbReference type="InterPro" id="IPR011330">
    <property type="entry name" value="Glyco_hydro/deAcase_b/a-brl"/>
</dbReference>
<dbReference type="RefSeq" id="WP_059175467.1">
    <property type="nucleotide sequence ID" value="NZ_BCNO01000001.1"/>
</dbReference>
<dbReference type="STRING" id="86166.TAGGR_1145"/>
<sequence>MSISLAILWHMHQPYYYDPLKNKFMLPWVRLHATKDYLDMVLILKKFPEVKVNFNIVPSLLKQLKEYENGATDIFFEYSIIPAEELNEEQRAFLVENFFLANWKTMIEPFPRYKELLEKRGKIYGDPVKLSKKFTAQELRDLQVLFNLVWMDPLHREADPFLRELQKKGTNFTEEEKRLLLEKHIEIVRQIIPAYKQMALSGQIEISVSPFYHPILPLIYDNYKAKECMPEAKLPQYQFKAPEDAEIQIKKAITYFEGIFGFKPQGMWPSEGSVSEEVIKLIADAGIKWIATDEEILSKSINENLRSADKLINPSILYQPYEFAGVKIFFRDRILSDLIGFVYSNWQPQRAVEDFLKRICDSTTSGIVSVILDGENAWEYYDNDGKDFLEKLYANLQKSKDIRTVTFSEYLQEKSYSNPLKRVFPGSWIGANFSIWIGHEEDNLSWDYLYKVRQDLVSHQKENPHKDLSQAWEELYISEGSDWNWWYGDEHYTETKDVFDEIYRHHLMSVYLNIGKEPPSFLHVPISKKMKEIKPEVEPKGFIYPKIEGKITGYFEWLEAGKFNLQRMGGSMHKTESLFSYLYYGFNRQSLFLRLDPKFPIKDFKDLKIQIQIIEPVKVKIVFDLLDKGLAQVFIQENETWIRKDEIETVALDEIFEIELPFDVIEIKQEENICLFIEVFKNSYLIDRAPIVGFIKIHIPPPDFDKLIWL</sequence>
<evidence type="ECO:0000313" key="6">
    <source>
        <dbReference type="Proteomes" id="UP000054976"/>
    </source>
</evidence>
<dbReference type="PANTHER" id="PTHR36306">
    <property type="entry name" value="ALPHA-AMYLASE-RELATED-RELATED"/>
    <property type="match status" value="1"/>
</dbReference>
<evidence type="ECO:0000256" key="2">
    <source>
        <dbReference type="ARBA" id="ARBA00023277"/>
    </source>
</evidence>